<gene>
    <name evidence="1" type="ORF">S12H4_32304</name>
</gene>
<name>X1TPY2_9ZZZZ</name>
<organism evidence="1">
    <name type="scientific">marine sediment metagenome</name>
    <dbReference type="NCBI Taxonomy" id="412755"/>
    <lineage>
        <taxon>unclassified sequences</taxon>
        <taxon>metagenomes</taxon>
        <taxon>ecological metagenomes</taxon>
    </lineage>
</organism>
<evidence type="ECO:0000313" key="1">
    <source>
        <dbReference type="EMBL" id="GAI89620.1"/>
    </source>
</evidence>
<proteinExistence type="predicted"/>
<comment type="caution">
    <text evidence="1">The sequence shown here is derived from an EMBL/GenBank/DDBJ whole genome shotgun (WGS) entry which is preliminary data.</text>
</comment>
<sequence>MPKKIKKMDTKEKKVIETKEDLLRDYVLDRYETAKTYWGPIQEVWQEIKNNYTGTYTVEEKTTKANINLPLLKKIIRSKVSHFAFSDQVGYRT</sequence>
<dbReference type="EMBL" id="BARW01018932">
    <property type="protein sequence ID" value="GAI89620.1"/>
    <property type="molecule type" value="Genomic_DNA"/>
</dbReference>
<reference evidence="1" key="1">
    <citation type="journal article" date="2014" name="Front. Microbiol.">
        <title>High frequency of phylogenetically diverse reductive dehalogenase-homologous genes in deep subseafloor sedimentary metagenomes.</title>
        <authorList>
            <person name="Kawai M."/>
            <person name="Futagami T."/>
            <person name="Toyoda A."/>
            <person name="Takaki Y."/>
            <person name="Nishi S."/>
            <person name="Hori S."/>
            <person name="Arai W."/>
            <person name="Tsubouchi T."/>
            <person name="Morono Y."/>
            <person name="Uchiyama I."/>
            <person name="Ito T."/>
            <person name="Fujiyama A."/>
            <person name="Inagaki F."/>
            <person name="Takami H."/>
        </authorList>
    </citation>
    <scope>NUCLEOTIDE SEQUENCE</scope>
    <source>
        <strain evidence="1">Expedition CK06-06</strain>
    </source>
</reference>
<accession>X1TPY2</accession>
<dbReference type="AlphaFoldDB" id="X1TPY2"/>
<protein>
    <submittedName>
        <fullName evidence="1">Uncharacterized protein</fullName>
    </submittedName>
</protein>